<organism evidence="1 2">
    <name type="scientific">Dyella psychrodurans</name>
    <dbReference type="NCBI Taxonomy" id="1927960"/>
    <lineage>
        <taxon>Bacteria</taxon>
        <taxon>Pseudomonadati</taxon>
        <taxon>Pseudomonadota</taxon>
        <taxon>Gammaproteobacteria</taxon>
        <taxon>Lysobacterales</taxon>
        <taxon>Rhodanobacteraceae</taxon>
        <taxon>Dyella</taxon>
    </lineage>
</organism>
<keyword evidence="2" id="KW-1185">Reference proteome</keyword>
<name>A0A370XEU3_9GAMM</name>
<proteinExistence type="predicted"/>
<protein>
    <submittedName>
        <fullName evidence="1">Uncharacterized protein</fullName>
    </submittedName>
</protein>
<sequence length="132" mass="14625">MGGRHPIRGYKDKDHAQSDTAIVACAEQPQYICGITGVDDVGTWTRWDGGKTPWVRVLPGTRVIKLTLSNSHLVNRPWFKIDNVEAGHVYRVDVAFNGTALTASYVDLGKMDAYTIHIPRLPLSPKPVTAHF</sequence>
<dbReference type="RefSeq" id="WP_115477035.1">
    <property type="nucleotide sequence ID" value="NZ_QRBF01000001.1"/>
</dbReference>
<evidence type="ECO:0000313" key="2">
    <source>
        <dbReference type="Proteomes" id="UP000255334"/>
    </source>
</evidence>
<dbReference type="Proteomes" id="UP000255334">
    <property type="component" value="Unassembled WGS sequence"/>
</dbReference>
<dbReference type="OrthoDB" id="5953449at2"/>
<dbReference type="AlphaFoldDB" id="A0A370XEU3"/>
<dbReference type="EMBL" id="QRBF01000001">
    <property type="protein sequence ID" value="RDS86765.1"/>
    <property type="molecule type" value="Genomic_DNA"/>
</dbReference>
<comment type="caution">
    <text evidence="1">The sequence shown here is derived from an EMBL/GenBank/DDBJ whole genome shotgun (WGS) entry which is preliminary data.</text>
</comment>
<reference evidence="1 2" key="1">
    <citation type="submission" date="2018-07" db="EMBL/GenBank/DDBJ databases">
        <title>Dyella monticola sp. nov. and Dyella psychrodurans sp. nov. isolated from monsoon evergreen broad-leaved forest soil of Dinghu Mountain, China.</title>
        <authorList>
            <person name="Gao Z."/>
            <person name="Qiu L."/>
        </authorList>
    </citation>
    <scope>NUCLEOTIDE SEQUENCE [LARGE SCALE GENOMIC DNA]</scope>
    <source>
        <strain evidence="1 2">4MSK11</strain>
    </source>
</reference>
<gene>
    <name evidence="1" type="ORF">DWU99_05935</name>
</gene>
<accession>A0A370XEU3</accession>
<evidence type="ECO:0000313" key="1">
    <source>
        <dbReference type="EMBL" id="RDS86765.1"/>
    </source>
</evidence>